<keyword evidence="2" id="KW-1185">Reference proteome</keyword>
<evidence type="ECO:0000313" key="1">
    <source>
        <dbReference type="EMBL" id="KEI45775.1"/>
    </source>
</evidence>
<organism evidence="1 2">
    <name type="scientific">Saccharopolyspora rectivirgula</name>
    <dbReference type="NCBI Taxonomy" id="28042"/>
    <lineage>
        <taxon>Bacteria</taxon>
        <taxon>Bacillati</taxon>
        <taxon>Actinomycetota</taxon>
        <taxon>Actinomycetes</taxon>
        <taxon>Pseudonocardiales</taxon>
        <taxon>Pseudonocardiaceae</taxon>
        <taxon>Saccharopolyspora</taxon>
    </lineage>
</organism>
<dbReference type="InterPro" id="IPR027417">
    <property type="entry name" value="P-loop_NTPase"/>
</dbReference>
<dbReference type="eggNOG" id="ENOG50349VN">
    <property type="taxonomic scope" value="Bacteria"/>
</dbReference>
<dbReference type="SUPFAM" id="SSF53795">
    <property type="entry name" value="PEP carboxykinase-like"/>
    <property type="match status" value="1"/>
</dbReference>
<dbReference type="OrthoDB" id="3666877at2"/>
<dbReference type="Gene3D" id="3.40.50.300">
    <property type="entry name" value="P-loop containing nucleotide triphosphate hydrolases"/>
    <property type="match status" value="1"/>
</dbReference>
<sequence>MAARIYEAWTSYAGDVAFTITGPAGWSAGQQRYLSQHLPGRLGDQDLGSFHLDVEVDERTCRTLAGHIARTAYTMVQPTPGVILREARDHDGSRSITPVTDHLDGLPAAWALRIQGKRITLRLDPRASKLHAYPLRMMREAMLRTYEDNAGIVFHAAAADLHGHGVLICGPRHAGKTTLLSCLLRAFDGDLLANDRIIVQPSARLIAVPLPVPVGRGTLEAVPELAKVSKRLSRPQPDLSSLPKEFGAARKAEFTAREFARALGGDLTAGSRLSAIVVPQICDGDVRPRIQPLQPDQARAVLEQNCFTPRDEFWQLPWLIPRVTPDEDLHDHARDLINEVAESVPSCVVSFGTRRPLDEVEAVVARHVRTLL</sequence>
<dbReference type="Proteomes" id="UP000031419">
    <property type="component" value="Unassembled WGS sequence"/>
</dbReference>
<dbReference type="RefSeq" id="WP_037342681.1">
    <property type="nucleotide sequence ID" value="NZ_JNVU01000009.1"/>
</dbReference>
<dbReference type="STRING" id="28042.GU90_02475"/>
<name>A0A073B2D2_9PSEU</name>
<comment type="caution">
    <text evidence="1">The sequence shown here is derived from an EMBL/GenBank/DDBJ whole genome shotgun (WGS) entry which is preliminary data.</text>
</comment>
<evidence type="ECO:0000313" key="2">
    <source>
        <dbReference type="Proteomes" id="UP000031419"/>
    </source>
</evidence>
<gene>
    <name evidence="1" type="ORF">GU90_02475</name>
</gene>
<dbReference type="EMBL" id="JNVU01000009">
    <property type="protein sequence ID" value="KEI45775.1"/>
    <property type="molecule type" value="Genomic_DNA"/>
</dbReference>
<accession>A0A073B2D2</accession>
<protein>
    <submittedName>
        <fullName evidence="1">Uncharacterized protein</fullName>
    </submittedName>
</protein>
<reference evidence="1 2" key="1">
    <citation type="submission" date="2014-06" db="EMBL/GenBank/DDBJ databases">
        <title>Saccharopolyspora rectivirgula DSM-43113 Genome sequencing.</title>
        <authorList>
            <person name="Barrera C."/>
            <person name="Millon L."/>
            <person name="Rognon B."/>
            <person name="Zaugg C."/>
            <person name="Monod M."/>
        </authorList>
    </citation>
    <scope>NUCLEOTIDE SEQUENCE [LARGE SCALE GENOMIC DNA]</scope>
    <source>
        <strain evidence="1 2">DSM 43113</strain>
    </source>
</reference>
<dbReference type="AlphaFoldDB" id="A0A073B2D2"/>
<proteinExistence type="predicted"/>